<evidence type="ECO:0000313" key="2">
    <source>
        <dbReference type="Proteomes" id="UP000683925"/>
    </source>
</evidence>
<proteinExistence type="predicted"/>
<organism evidence="1 2">
    <name type="scientific">Paramecium octaurelia</name>
    <dbReference type="NCBI Taxonomy" id="43137"/>
    <lineage>
        <taxon>Eukaryota</taxon>
        <taxon>Sar</taxon>
        <taxon>Alveolata</taxon>
        <taxon>Ciliophora</taxon>
        <taxon>Intramacronucleata</taxon>
        <taxon>Oligohymenophorea</taxon>
        <taxon>Peniculida</taxon>
        <taxon>Parameciidae</taxon>
        <taxon>Paramecium</taxon>
    </lineage>
</organism>
<keyword evidence="2" id="KW-1185">Reference proteome</keyword>
<accession>A0A8S1WAJ8</accession>
<dbReference type="AlphaFoldDB" id="A0A8S1WAJ8"/>
<sequence length="78" mass="9433">MAIRFINCQFIKEAQQVQKRTKNYQMEKSQELSSDIYKINNQFLCQIIKQIKQEIIFNLQFNEVFYSLIRDISLQIPV</sequence>
<comment type="caution">
    <text evidence="1">The sequence shown here is derived from an EMBL/GenBank/DDBJ whole genome shotgun (WGS) entry which is preliminary data.</text>
</comment>
<name>A0A8S1WAJ8_PAROT</name>
<reference evidence="1" key="1">
    <citation type="submission" date="2021-01" db="EMBL/GenBank/DDBJ databases">
        <authorList>
            <consortium name="Genoscope - CEA"/>
            <person name="William W."/>
        </authorList>
    </citation>
    <scope>NUCLEOTIDE SEQUENCE</scope>
</reference>
<dbReference type="EMBL" id="CAJJDP010000085">
    <property type="protein sequence ID" value="CAD8185592.1"/>
    <property type="molecule type" value="Genomic_DNA"/>
</dbReference>
<evidence type="ECO:0000313" key="1">
    <source>
        <dbReference type="EMBL" id="CAD8185592.1"/>
    </source>
</evidence>
<gene>
    <name evidence="1" type="ORF">POCTA_138.1.T0860033</name>
</gene>
<dbReference type="Proteomes" id="UP000683925">
    <property type="component" value="Unassembled WGS sequence"/>
</dbReference>
<protein>
    <submittedName>
        <fullName evidence="1">Uncharacterized protein</fullName>
    </submittedName>
</protein>